<accession>A0A5E4QI68</accession>
<gene>
    <name evidence="2" type="ORF">LSINAPIS_LOCUS9019</name>
</gene>
<feature type="domain" description="SHC SH2" evidence="1">
    <location>
        <begin position="25"/>
        <end position="197"/>
    </location>
</feature>
<dbReference type="Pfam" id="PF23762">
    <property type="entry name" value="SHCBP_N"/>
    <property type="match status" value="1"/>
</dbReference>
<dbReference type="AlphaFoldDB" id="A0A5E4QI68"/>
<keyword evidence="3" id="KW-1185">Reference proteome</keyword>
<evidence type="ECO:0000313" key="2">
    <source>
        <dbReference type="EMBL" id="VVC97825.1"/>
    </source>
</evidence>
<evidence type="ECO:0000313" key="3">
    <source>
        <dbReference type="Proteomes" id="UP000324832"/>
    </source>
</evidence>
<reference evidence="2 3" key="1">
    <citation type="submission" date="2017-07" db="EMBL/GenBank/DDBJ databases">
        <authorList>
            <person name="Talla V."/>
            <person name="Backstrom N."/>
        </authorList>
    </citation>
    <scope>NUCLEOTIDE SEQUENCE [LARGE SCALE GENOMIC DNA]</scope>
</reference>
<dbReference type="GO" id="GO:0007112">
    <property type="term" value="P:male meiosis cytokinesis"/>
    <property type="evidence" value="ECO:0007669"/>
    <property type="project" value="TreeGrafter"/>
</dbReference>
<dbReference type="InterPro" id="IPR057508">
    <property type="entry name" value="SHCBP-like_N"/>
</dbReference>
<dbReference type="InterPro" id="IPR045140">
    <property type="entry name" value="SHCBP1-like"/>
</dbReference>
<evidence type="ECO:0000259" key="1">
    <source>
        <dbReference type="Pfam" id="PF23762"/>
    </source>
</evidence>
<sequence>MPAAYPFNKSDNEILRDLLLMFSSSQGTAKEQWSILTETLINQVGWDALWKLSKEFCKKFDERYPCVVFVSVTSVNSEELSANVEVLSVPHKDVTLPEYVMDVPLIELWPTLKQKDECVNAEEISEFIHLQRYFFENLWMPWDDQEKEFSLNTIENRMQLHIELNNGTIPNCVAREIIQLRENAINVHEKIQELDPLCDDDALWKGGDVSSFEAVSSFLKTHVSNEFALKFMVSFEDALALEPDEVFVCSDNYEVPEMPLSQLSIRGLRQRLHNNGTLYTRHRSMRGRKNSY</sequence>
<organism evidence="2 3">
    <name type="scientific">Leptidea sinapis</name>
    <dbReference type="NCBI Taxonomy" id="189913"/>
    <lineage>
        <taxon>Eukaryota</taxon>
        <taxon>Metazoa</taxon>
        <taxon>Ecdysozoa</taxon>
        <taxon>Arthropoda</taxon>
        <taxon>Hexapoda</taxon>
        <taxon>Insecta</taxon>
        <taxon>Pterygota</taxon>
        <taxon>Neoptera</taxon>
        <taxon>Endopterygota</taxon>
        <taxon>Lepidoptera</taxon>
        <taxon>Glossata</taxon>
        <taxon>Ditrysia</taxon>
        <taxon>Papilionoidea</taxon>
        <taxon>Pieridae</taxon>
        <taxon>Dismorphiinae</taxon>
        <taxon>Leptidea</taxon>
    </lineage>
</organism>
<dbReference type="Proteomes" id="UP000324832">
    <property type="component" value="Unassembled WGS sequence"/>
</dbReference>
<dbReference type="GO" id="GO:0007283">
    <property type="term" value="P:spermatogenesis"/>
    <property type="evidence" value="ECO:0007669"/>
    <property type="project" value="TreeGrafter"/>
</dbReference>
<dbReference type="EMBL" id="FZQP02003333">
    <property type="protein sequence ID" value="VVC97825.1"/>
    <property type="molecule type" value="Genomic_DNA"/>
</dbReference>
<dbReference type="PANTHER" id="PTHR14695">
    <property type="entry name" value="SHC SH2-DOMAIN BINDING PROTEIN 1-RELATED"/>
    <property type="match status" value="1"/>
</dbReference>
<name>A0A5E4QI68_9NEOP</name>
<proteinExistence type="predicted"/>
<protein>
    <recommendedName>
        <fullName evidence="1">SHC SH2 domain-containing protein</fullName>
    </recommendedName>
</protein>
<dbReference type="PANTHER" id="PTHR14695:SF4">
    <property type="entry name" value="PROTEIN NESSUN DORMA"/>
    <property type="match status" value="1"/>
</dbReference>